<protein>
    <submittedName>
        <fullName evidence="1">Uncharacterized protein</fullName>
    </submittedName>
</protein>
<sequence>MLIPFFFVALLAHTACAGNLPPATVIIDNNTSSNLTLYYSMAAWPGCVFGDHPPQVMQAGEKASFTVLCSDDMSGFGYTAVYYAGIPSLSPDAACFSFSTTPTLYNDCASSYLYCQPLLPEKDYRNNPCRCGYAIDATCGWWNYSVLHTVRNTGNPSCECKHT</sequence>
<accession>A0A3T1CXD6</accession>
<organism evidence="1 2">
    <name type="scientific">Acanthamoeba castellanii medusavirus J1</name>
    <dbReference type="NCBI Taxonomy" id="3114988"/>
    <lineage>
        <taxon>Viruses</taxon>
        <taxon>Varidnaviria</taxon>
        <taxon>Bamfordvirae</taxon>
        <taxon>Nucleocytoviricota</taxon>
        <taxon>Megaviricetes</taxon>
        <taxon>Mamonoviridae</taxon>
        <taxon>Medusavirus</taxon>
        <taxon>Medusavirus medusae</taxon>
    </lineage>
</organism>
<keyword evidence="2" id="KW-1185">Reference proteome</keyword>
<proteinExistence type="predicted"/>
<name>A0A3T1CXD6_9VIRU</name>
<dbReference type="Proteomes" id="UP001161669">
    <property type="component" value="Segment"/>
</dbReference>
<reference evidence="2" key="1">
    <citation type="journal article" date="2019" name="J. Virol.">
        <title>Medusavirus, a novel large DNA virus discovered from hot spring water.</title>
        <authorList>
            <person name="Yoshikawa G."/>
            <person name="Blanc-Mathieu R."/>
            <person name="Song C."/>
            <person name="Kayama Y."/>
            <person name="Mochizuki T."/>
            <person name="Murata K."/>
            <person name="Ogata H."/>
            <person name="Takemura M."/>
        </authorList>
    </citation>
    <scope>NUCLEOTIDE SEQUENCE [LARGE SCALE GENOMIC DNA]</scope>
</reference>
<evidence type="ECO:0000313" key="1">
    <source>
        <dbReference type="EMBL" id="BBI30502.1"/>
    </source>
</evidence>
<dbReference type="KEGG" id="vg:80540854"/>
<dbReference type="EMBL" id="AP018495">
    <property type="protein sequence ID" value="BBI30502.1"/>
    <property type="molecule type" value="Genomic_DNA"/>
</dbReference>
<evidence type="ECO:0000313" key="2">
    <source>
        <dbReference type="Proteomes" id="UP001161669"/>
    </source>
</evidence>